<feature type="chain" id="PRO_5043586048" evidence="1">
    <location>
        <begin position="22"/>
        <end position="304"/>
    </location>
</feature>
<evidence type="ECO:0000313" key="2">
    <source>
        <dbReference type="EMBL" id="KAJ1175561.1"/>
    </source>
</evidence>
<keyword evidence="3" id="KW-1185">Reference proteome</keyword>
<reference evidence="2" key="1">
    <citation type="journal article" date="2022" name="bioRxiv">
        <title>Sequencing and chromosome-scale assembly of the giantPleurodeles waltlgenome.</title>
        <authorList>
            <person name="Brown T."/>
            <person name="Elewa A."/>
            <person name="Iarovenko S."/>
            <person name="Subramanian E."/>
            <person name="Araus A.J."/>
            <person name="Petzold A."/>
            <person name="Susuki M."/>
            <person name="Suzuki K.-i.T."/>
            <person name="Hayashi T."/>
            <person name="Toyoda A."/>
            <person name="Oliveira C."/>
            <person name="Osipova E."/>
            <person name="Leigh N.D."/>
            <person name="Simon A."/>
            <person name="Yun M.H."/>
        </authorList>
    </citation>
    <scope>NUCLEOTIDE SEQUENCE</scope>
    <source>
        <strain evidence="2">20211129_DDA</strain>
        <tissue evidence="2">Liver</tissue>
    </source>
</reference>
<sequence>MAATTTMLLLVLAVMVEPIYLQQVCNFSSNTTSSGNFTLTLTPDTYIRNTNYGVTINGTGNVTYVSFRASEEGSNLTTGSWNASNGMNYCTNSNDTYMSGPVPLVAYWKSPNGISATIRAFITVNDNTTYIVIQVLKTASTAAPTIPSLTTATASSNATAVNASTVQTSVANATASSNATAVNASTVQTSVANATASSNATAVNASTVQTSVANATASSNATAVNASTVQTSVANATAASNATAVNTSTVQIGLNNATAASNATGVTASTAKTTNSANSASCSSWILILLLHSAYMAVKSRVAC</sequence>
<dbReference type="AlphaFoldDB" id="A0AAV7TGP5"/>
<dbReference type="Proteomes" id="UP001066276">
    <property type="component" value="Chromosome 3_2"/>
</dbReference>
<comment type="caution">
    <text evidence="2">The sequence shown here is derived from an EMBL/GenBank/DDBJ whole genome shotgun (WGS) entry which is preliminary data.</text>
</comment>
<evidence type="ECO:0000313" key="3">
    <source>
        <dbReference type="Proteomes" id="UP001066276"/>
    </source>
</evidence>
<evidence type="ECO:0000256" key="1">
    <source>
        <dbReference type="SAM" id="SignalP"/>
    </source>
</evidence>
<proteinExistence type="predicted"/>
<keyword evidence="1" id="KW-0732">Signal</keyword>
<dbReference type="EMBL" id="JANPWB010000006">
    <property type="protein sequence ID" value="KAJ1175561.1"/>
    <property type="molecule type" value="Genomic_DNA"/>
</dbReference>
<accession>A0AAV7TGP5</accession>
<organism evidence="2 3">
    <name type="scientific">Pleurodeles waltl</name>
    <name type="common">Iberian ribbed newt</name>
    <dbReference type="NCBI Taxonomy" id="8319"/>
    <lineage>
        <taxon>Eukaryota</taxon>
        <taxon>Metazoa</taxon>
        <taxon>Chordata</taxon>
        <taxon>Craniata</taxon>
        <taxon>Vertebrata</taxon>
        <taxon>Euteleostomi</taxon>
        <taxon>Amphibia</taxon>
        <taxon>Batrachia</taxon>
        <taxon>Caudata</taxon>
        <taxon>Salamandroidea</taxon>
        <taxon>Salamandridae</taxon>
        <taxon>Pleurodelinae</taxon>
        <taxon>Pleurodeles</taxon>
    </lineage>
</organism>
<feature type="signal peptide" evidence="1">
    <location>
        <begin position="1"/>
        <end position="21"/>
    </location>
</feature>
<protein>
    <submittedName>
        <fullName evidence="2">Uncharacterized protein</fullName>
    </submittedName>
</protein>
<name>A0AAV7TGP5_PLEWA</name>
<gene>
    <name evidence="2" type="ORF">NDU88_000848</name>
</gene>